<dbReference type="EMBL" id="PEBK01000004">
    <property type="protein sequence ID" value="PJM75367.1"/>
    <property type="molecule type" value="Genomic_DNA"/>
</dbReference>
<dbReference type="InterPro" id="IPR027417">
    <property type="entry name" value="P-loop_NTPase"/>
</dbReference>
<dbReference type="AlphaFoldDB" id="A0A2M9HEW9"/>
<dbReference type="OrthoDB" id="3236652at2"/>
<comment type="caution">
    <text evidence="2">The sequence shown here is derived from an EMBL/GenBank/DDBJ whole genome shotgun (WGS) entry which is preliminary data.</text>
</comment>
<reference evidence="2 3" key="1">
    <citation type="submission" date="2017-10" db="EMBL/GenBank/DDBJ databases">
        <title>Draft genome sequences of strains TRE 1, TRE 9, TRE H and TRI 7, isolated from tamarins, belonging to four potential novel Bifidobacterium species.</title>
        <authorList>
            <person name="Mattarelli P."/>
            <person name="Modesto M."/>
            <person name="Puglisi E."/>
            <person name="Morelli L."/>
            <person name="Spezio C."/>
            <person name="Bonetti A."/>
            <person name="Sandri C."/>
        </authorList>
    </citation>
    <scope>NUCLEOTIDE SEQUENCE [LARGE SCALE GENOMIC DNA]</scope>
    <source>
        <strain evidence="3">TRI7</strain>
    </source>
</reference>
<dbReference type="SUPFAM" id="SSF52540">
    <property type="entry name" value="P-loop containing nucleoside triphosphate hydrolases"/>
    <property type="match status" value="1"/>
</dbReference>
<dbReference type="RefSeq" id="WP_100512785.1">
    <property type="nucleotide sequence ID" value="NZ_PEBK01000004.1"/>
</dbReference>
<dbReference type="InterPro" id="IPR000605">
    <property type="entry name" value="Helicase_SF3_ssDNA/RNA_vir"/>
</dbReference>
<protein>
    <recommendedName>
        <fullName evidence="1">Helicase superfamily 3 single-stranded DNA/RNA virus domain-containing protein</fullName>
    </recommendedName>
</protein>
<gene>
    <name evidence="2" type="ORF">CSQ87_04960</name>
</gene>
<organism evidence="2 3">
    <name type="scientific">Bifidobacterium simiarum</name>
    <dbReference type="NCBI Taxonomy" id="2045441"/>
    <lineage>
        <taxon>Bacteria</taxon>
        <taxon>Bacillati</taxon>
        <taxon>Actinomycetota</taxon>
        <taxon>Actinomycetes</taxon>
        <taxon>Bifidobacteriales</taxon>
        <taxon>Bifidobacteriaceae</taxon>
        <taxon>Bifidobacterium</taxon>
    </lineage>
</organism>
<evidence type="ECO:0000259" key="1">
    <source>
        <dbReference type="Pfam" id="PF00910"/>
    </source>
</evidence>
<dbReference type="Pfam" id="PF00910">
    <property type="entry name" value="RNA_helicase"/>
    <property type="match status" value="1"/>
</dbReference>
<dbReference type="GO" id="GO:0003724">
    <property type="term" value="F:RNA helicase activity"/>
    <property type="evidence" value="ECO:0007669"/>
    <property type="project" value="InterPro"/>
</dbReference>
<name>A0A2M9HEW9_9BIFI</name>
<accession>A0A2M9HEW9</accession>
<dbReference type="GO" id="GO:0003723">
    <property type="term" value="F:RNA binding"/>
    <property type="evidence" value="ECO:0007669"/>
    <property type="project" value="InterPro"/>
</dbReference>
<sequence length="138" mass="16491">MRDIEVHYLYGAPGVGKTSHVYNRYPIKDIYRVTDYRRPFDEYDRQKVLVLDEYDSQFDWNTLLTYLDRYPLMLPARYHNHQACYTVVWMLSNLPLEAQYPEVRGERRQALIRRINEVLHMVKGGEISHDGHDDEGGR</sequence>
<feature type="domain" description="Helicase superfamily 3 single-stranded DNA/RNA virus" evidence="1">
    <location>
        <begin position="8"/>
        <end position="80"/>
    </location>
</feature>
<evidence type="ECO:0000313" key="2">
    <source>
        <dbReference type="EMBL" id="PJM75367.1"/>
    </source>
</evidence>
<dbReference type="Proteomes" id="UP000231451">
    <property type="component" value="Unassembled WGS sequence"/>
</dbReference>
<keyword evidence="3" id="KW-1185">Reference proteome</keyword>
<evidence type="ECO:0000313" key="3">
    <source>
        <dbReference type="Proteomes" id="UP000231451"/>
    </source>
</evidence>
<proteinExistence type="predicted"/>